<sequence>MPSSYSLGPRFEALMAELVKSGRYNSKSEILRDGLRMVEEREAKFLSELEELREAVRLGSESGPGIPVEEVFERLTAKYEQMAKDQGLL</sequence>
<dbReference type="Proteomes" id="UP000199759">
    <property type="component" value="Unassembled WGS sequence"/>
</dbReference>
<reference evidence="3 4" key="1">
    <citation type="submission" date="2016-10" db="EMBL/GenBank/DDBJ databases">
        <authorList>
            <person name="de Groot N.N."/>
        </authorList>
    </citation>
    <scope>NUCLEOTIDE SEQUENCE [LARGE SCALE GENOMIC DNA]</scope>
    <source>
        <strain evidence="3 4">DSM 16077</strain>
    </source>
</reference>
<dbReference type="AlphaFoldDB" id="A0A1G9UYQ0"/>
<evidence type="ECO:0000313" key="4">
    <source>
        <dbReference type="Proteomes" id="UP000199759"/>
    </source>
</evidence>
<keyword evidence="2" id="KW-1277">Toxin-antitoxin system</keyword>
<organism evidence="3 4">
    <name type="scientific">Maricaulis salignorans</name>
    <dbReference type="NCBI Taxonomy" id="144026"/>
    <lineage>
        <taxon>Bacteria</taxon>
        <taxon>Pseudomonadati</taxon>
        <taxon>Pseudomonadota</taxon>
        <taxon>Alphaproteobacteria</taxon>
        <taxon>Maricaulales</taxon>
        <taxon>Maricaulaceae</taxon>
        <taxon>Maricaulis</taxon>
    </lineage>
</organism>
<evidence type="ECO:0000256" key="2">
    <source>
        <dbReference type="ARBA" id="ARBA00022649"/>
    </source>
</evidence>
<dbReference type="InterPro" id="IPR038296">
    <property type="entry name" value="ParD_sf"/>
</dbReference>
<dbReference type="STRING" id="144026.SAMN04488568_11717"/>
<evidence type="ECO:0000256" key="1">
    <source>
        <dbReference type="ARBA" id="ARBA00008580"/>
    </source>
</evidence>
<comment type="similarity">
    <text evidence="1">Belongs to the ParD antitoxin family.</text>
</comment>
<proteinExistence type="inferred from homology"/>
<accession>A0A1G9UYQ0</accession>
<name>A0A1G9UYQ0_9PROT</name>
<dbReference type="PANTHER" id="PTHR36582:SF2">
    <property type="entry name" value="ANTITOXIN PARD"/>
    <property type="match status" value="1"/>
</dbReference>
<keyword evidence="4" id="KW-1185">Reference proteome</keyword>
<dbReference type="PANTHER" id="PTHR36582">
    <property type="entry name" value="ANTITOXIN PARD"/>
    <property type="match status" value="1"/>
</dbReference>
<dbReference type="OrthoDB" id="9815501at2"/>
<dbReference type="Pfam" id="PF03693">
    <property type="entry name" value="ParD_antitoxin"/>
    <property type="match status" value="1"/>
</dbReference>
<dbReference type="InterPro" id="IPR022789">
    <property type="entry name" value="ParD"/>
</dbReference>
<dbReference type="EMBL" id="FNHG01000017">
    <property type="protein sequence ID" value="SDM65131.1"/>
    <property type="molecule type" value="Genomic_DNA"/>
</dbReference>
<dbReference type="InterPro" id="IPR010985">
    <property type="entry name" value="Ribbon_hlx_hlx"/>
</dbReference>
<dbReference type="Gene3D" id="6.10.10.120">
    <property type="entry name" value="Antitoxin ParD1-like"/>
    <property type="match status" value="1"/>
</dbReference>
<gene>
    <name evidence="3" type="ORF">SAMN04488568_11717</name>
</gene>
<dbReference type="RefSeq" id="WP_091771146.1">
    <property type="nucleotide sequence ID" value="NZ_FNHG01000017.1"/>
</dbReference>
<evidence type="ECO:0000313" key="3">
    <source>
        <dbReference type="EMBL" id="SDM65131.1"/>
    </source>
</evidence>
<dbReference type="GO" id="GO:0006355">
    <property type="term" value="P:regulation of DNA-templated transcription"/>
    <property type="evidence" value="ECO:0007669"/>
    <property type="project" value="InterPro"/>
</dbReference>
<dbReference type="SUPFAM" id="SSF47598">
    <property type="entry name" value="Ribbon-helix-helix"/>
    <property type="match status" value="1"/>
</dbReference>
<protein>
    <submittedName>
        <fullName evidence="3">Antitoxin ParD1/3/4</fullName>
    </submittedName>
</protein>
<dbReference type="NCBIfam" id="TIGR02606">
    <property type="entry name" value="antidote_CC2985"/>
    <property type="match status" value="1"/>
</dbReference>